<gene>
    <name evidence="4" type="ORF">WMO28_15295</name>
</gene>
<name>A0ABV1BI21_9FIRM</name>
<dbReference type="RefSeq" id="WP_349057547.1">
    <property type="nucleotide sequence ID" value="NZ_JBBMEJ010000025.1"/>
</dbReference>
<keyword evidence="1 2" id="KW-0238">DNA-binding</keyword>
<dbReference type="EMBL" id="JBBMEJ010000025">
    <property type="protein sequence ID" value="MEQ2372270.1"/>
    <property type="molecule type" value="Genomic_DNA"/>
</dbReference>
<evidence type="ECO:0000256" key="1">
    <source>
        <dbReference type="ARBA" id="ARBA00023125"/>
    </source>
</evidence>
<accession>A0ABV1BI21</accession>
<dbReference type="PANTHER" id="PTHR43479:SF11">
    <property type="entry name" value="ACREF_ENVCD OPERON REPRESSOR-RELATED"/>
    <property type="match status" value="1"/>
</dbReference>
<dbReference type="InterPro" id="IPR009057">
    <property type="entry name" value="Homeodomain-like_sf"/>
</dbReference>
<comment type="caution">
    <text evidence="4">The sequence shown here is derived from an EMBL/GenBank/DDBJ whole genome shotgun (WGS) entry which is preliminary data.</text>
</comment>
<dbReference type="Proteomes" id="UP001473063">
    <property type="component" value="Unassembled WGS sequence"/>
</dbReference>
<evidence type="ECO:0000313" key="4">
    <source>
        <dbReference type="EMBL" id="MEQ2372270.1"/>
    </source>
</evidence>
<proteinExistence type="predicted"/>
<dbReference type="PRINTS" id="PR00455">
    <property type="entry name" value="HTHTETR"/>
</dbReference>
<dbReference type="InterPro" id="IPR001647">
    <property type="entry name" value="HTH_TetR"/>
</dbReference>
<evidence type="ECO:0000313" key="5">
    <source>
        <dbReference type="Proteomes" id="UP001473063"/>
    </source>
</evidence>
<keyword evidence="5" id="KW-1185">Reference proteome</keyword>
<dbReference type="SUPFAM" id="SSF46689">
    <property type="entry name" value="Homeodomain-like"/>
    <property type="match status" value="1"/>
</dbReference>
<feature type="DNA-binding region" description="H-T-H motif" evidence="2">
    <location>
        <begin position="26"/>
        <end position="45"/>
    </location>
</feature>
<organism evidence="4 5">
    <name type="scientific">Blautia aquisgranensis</name>
    <dbReference type="NCBI Taxonomy" id="3133153"/>
    <lineage>
        <taxon>Bacteria</taxon>
        <taxon>Bacillati</taxon>
        <taxon>Bacillota</taxon>
        <taxon>Clostridia</taxon>
        <taxon>Lachnospirales</taxon>
        <taxon>Lachnospiraceae</taxon>
        <taxon>Blautia</taxon>
    </lineage>
</organism>
<feature type="domain" description="HTH tetR-type" evidence="3">
    <location>
        <begin position="3"/>
        <end position="63"/>
    </location>
</feature>
<reference evidence="4 5" key="1">
    <citation type="submission" date="2024-03" db="EMBL/GenBank/DDBJ databases">
        <title>Human intestinal bacterial collection.</title>
        <authorList>
            <person name="Pauvert C."/>
            <person name="Hitch T.C.A."/>
            <person name="Clavel T."/>
        </authorList>
    </citation>
    <scope>NUCLEOTIDE SEQUENCE [LARGE SCALE GENOMIC DNA]</scope>
    <source>
        <strain evidence="4 5">CLA-JM-H16</strain>
    </source>
</reference>
<dbReference type="Gene3D" id="1.10.357.10">
    <property type="entry name" value="Tetracycline Repressor, domain 2"/>
    <property type="match status" value="1"/>
</dbReference>
<dbReference type="PROSITE" id="PS50977">
    <property type="entry name" value="HTH_TETR_2"/>
    <property type="match status" value="1"/>
</dbReference>
<evidence type="ECO:0000259" key="3">
    <source>
        <dbReference type="PROSITE" id="PS50977"/>
    </source>
</evidence>
<dbReference type="InterPro" id="IPR050624">
    <property type="entry name" value="HTH-type_Tx_Regulator"/>
</dbReference>
<dbReference type="Pfam" id="PF00440">
    <property type="entry name" value="TetR_N"/>
    <property type="match status" value="1"/>
</dbReference>
<evidence type="ECO:0000256" key="2">
    <source>
        <dbReference type="PROSITE-ProRule" id="PRU00335"/>
    </source>
</evidence>
<sequence length="206" mass="23661">MGTNRKEEIILTTLELAAEKGLAGVSMSMIADKIGIKKPSLYKHFSSKEEIVETMYQFLREQSKKNANIKPVDFSQLFQGKTAYEVLQGVVQGYVNMNHQEKLLTFYKVIYSERSIQPMAARIVAEETERMIIATKQLFYAMEVHKLLHFENADMSALSFAMTIHGLMDYELDQKYGYGKEEHTENNLINDYLSWFCKENSVGDGD</sequence>
<dbReference type="PANTHER" id="PTHR43479">
    <property type="entry name" value="ACREF/ENVCD OPERON REPRESSOR-RELATED"/>
    <property type="match status" value="1"/>
</dbReference>
<protein>
    <submittedName>
        <fullName evidence="4">TetR/AcrR family transcriptional regulator</fullName>
    </submittedName>
</protein>